<dbReference type="SMART" id="SM00922">
    <property type="entry name" value="MR_MLE"/>
    <property type="match status" value="1"/>
</dbReference>
<reference evidence="8" key="1">
    <citation type="submission" date="2020-10" db="EMBL/GenBank/DDBJ databases">
        <authorList>
            <person name="Gilroy R."/>
        </authorList>
    </citation>
    <scope>NUCLEOTIDE SEQUENCE</scope>
    <source>
        <strain evidence="8">ChiBcec16-1751</strain>
    </source>
</reference>
<comment type="cofactor">
    <cofactor evidence="6">
        <name>Mg(2+)</name>
        <dbReference type="ChEBI" id="CHEBI:18420"/>
    </cofactor>
    <text evidence="6">Binds 1 Mg(2+) ion per subunit.</text>
</comment>
<protein>
    <submittedName>
        <fullName evidence="8">Serine hydrolase</fullName>
    </submittedName>
</protein>
<dbReference type="InterPro" id="IPR029065">
    <property type="entry name" value="Enolase_C-like"/>
</dbReference>
<dbReference type="SUPFAM" id="SSF56601">
    <property type="entry name" value="beta-lactamase/transpeptidase-like"/>
    <property type="match status" value="1"/>
</dbReference>
<dbReference type="GO" id="GO:0016787">
    <property type="term" value="F:hydrolase activity"/>
    <property type="evidence" value="ECO:0007669"/>
    <property type="project" value="UniProtKB-KW"/>
</dbReference>
<feature type="active site" description="Proton acceptor; specific for (S)-substrate epimerization" evidence="5">
    <location>
        <position position="494"/>
    </location>
</feature>
<evidence type="ECO:0000256" key="1">
    <source>
        <dbReference type="ARBA" id="ARBA00008031"/>
    </source>
</evidence>
<evidence type="ECO:0000256" key="6">
    <source>
        <dbReference type="PIRSR" id="PIRSR634603-3"/>
    </source>
</evidence>
<sequence length="590" mass="63030">MSIVAPLMHRAVEEGVFPYGEWALFDRSGVLETGATEGEGGRWFDLASLTKPHTATAVLALAPEKRISLEDSAGELLGITEGALGRRLSGISLRALLTHTARLPAWYPFYADGRPFFEILADLPTGEAGMVYSDIGYMLLREVLCTVTGLTLQEIVSQYVSGPLGIDELCFHPDRTLPLVPSCRDNAVEETMCQERGMSFDRFRPHVTDVIGEPNDGNAYYYFDGVSGHAGLFGTCRAVAGLGQFYLNTEDPAFLGAVTPQPGCAGRCLGFHTGGAFPTAAVTGETLGSIEAALRDHICPALVGKEAASLEELCATIHQSIVGNTSAKAAAEMAVWDLYAQQCNLPLYKLLGGGRTTLTTDITISVNDPETMERDTLDALSKGYDTLKIKVGENPAMDLARLRVVRAAAPDAMIRIDANQAWTPRQAVRLLDNMQSEGLNIELVEQPVKARDLEGLQFVTAHSPVPVMADESMFSPLDAMTILQRHAADYVNIKLMKCGGLSNALKILSAAEVYGVECMIGCMLEAKVSVTAAVHLACAKGAITRVDLDGPALCSADPVDGGAIFHGKQIALTDAPGLGIHGISGLRYLD</sequence>
<dbReference type="InterPro" id="IPR034603">
    <property type="entry name" value="Dipeptide_epimerase"/>
</dbReference>
<feature type="binding site" evidence="6">
    <location>
        <position position="417"/>
    </location>
    <ligand>
        <name>Mg(2+)</name>
        <dbReference type="ChEBI" id="CHEBI:18420"/>
    </ligand>
</feature>
<accession>A0A9D1F7R9</accession>
<keyword evidence="3 6" id="KW-0460">Magnesium</keyword>
<evidence type="ECO:0000256" key="2">
    <source>
        <dbReference type="ARBA" id="ARBA00022723"/>
    </source>
</evidence>
<dbReference type="Proteomes" id="UP000886741">
    <property type="component" value="Unassembled WGS sequence"/>
</dbReference>
<dbReference type="Gene3D" id="3.30.390.10">
    <property type="entry name" value="Enolase-like, N-terminal domain"/>
    <property type="match status" value="1"/>
</dbReference>
<dbReference type="Pfam" id="PF02746">
    <property type="entry name" value="MR_MLE_N"/>
    <property type="match status" value="1"/>
</dbReference>
<feature type="domain" description="Mandelate racemase/muconate lactonizing enzyme C-terminal" evidence="7">
    <location>
        <begin position="369"/>
        <end position="466"/>
    </location>
</feature>
<dbReference type="InterPro" id="IPR012338">
    <property type="entry name" value="Beta-lactam/transpept-like"/>
</dbReference>
<dbReference type="SUPFAM" id="SSF54826">
    <property type="entry name" value="Enolase N-terminal domain-like"/>
    <property type="match status" value="1"/>
</dbReference>
<feature type="binding site" evidence="6">
    <location>
        <position position="445"/>
    </location>
    <ligand>
        <name>Mg(2+)</name>
        <dbReference type="ChEBI" id="CHEBI:18420"/>
    </ligand>
</feature>
<feature type="binding site" evidence="6">
    <location>
        <position position="470"/>
    </location>
    <ligand>
        <name>Mg(2+)</name>
        <dbReference type="ChEBI" id="CHEBI:18420"/>
    </ligand>
</feature>
<dbReference type="InterPro" id="IPR001466">
    <property type="entry name" value="Beta-lactam-related"/>
</dbReference>
<evidence type="ECO:0000313" key="9">
    <source>
        <dbReference type="Proteomes" id="UP000886741"/>
    </source>
</evidence>
<dbReference type="GO" id="GO:0016855">
    <property type="term" value="F:racemase and epimerase activity, acting on amino acids and derivatives"/>
    <property type="evidence" value="ECO:0007669"/>
    <property type="project" value="InterPro"/>
</dbReference>
<dbReference type="SFLD" id="SFLDG00180">
    <property type="entry name" value="muconate_cycloisomerase"/>
    <property type="match status" value="1"/>
</dbReference>
<dbReference type="PANTHER" id="PTHR48073:SF2">
    <property type="entry name" value="O-SUCCINYLBENZOATE SYNTHASE"/>
    <property type="match status" value="1"/>
</dbReference>
<gene>
    <name evidence="8" type="ORF">IAA83_01660</name>
</gene>
<dbReference type="Gene3D" id="3.20.20.120">
    <property type="entry name" value="Enolase-like C-terminal domain"/>
    <property type="match status" value="1"/>
</dbReference>
<dbReference type="SUPFAM" id="SSF51604">
    <property type="entry name" value="Enolase C-terminal domain-like"/>
    <property type="match status" value="1"/>
</dbReference>
<evidence type="ECO:0000313" key="8">
    <source>
        <dbReference type="EMBL" id="HIS64062.1"/>
    </source>
</evidence>
<comment type="similarity">
    <text evidence="1">Belongs to the mandelate racemase/muconate lactonizing enzyme family.</text>
</comment>
<dbReference type="InterPro" id="IPR013341">
    <property type="entry name" value="Mandelate_racemase_N_dom"/>
</dbReference>
<reference evidence="8" key="2">
    <citation type="journal article" date="2021" name="PeerJ">
        <title>Extensive microbial diversity within the chicken gut microbiome revealed by metagenomics and culture.</title>
        <authorList>
            <person name="Gilroy R."/>
            <person name="Ravi A."/>
            <person name="Getino M."/>
            <person name="Pursley I."/>
            <person name="Horton D.L."/>
            <person name="Alikhan N.F."/>
            <person name="Baker D."/>
            <person name="Gharbi K."/>
            <person name="Hall N."/>
            <person name="Watson M."/>
            <person name="Adriaenssens E.M."/>
            <person name="Foster-Nyarko E."/>
            <person name="Jarju S."/>
            <person name="Secka A."/>
            <person name="Antonio M."/>
            <person name="Oren A."/>
            <person name="Chaudhuri R.R."/>
            <person name="La Ragione R."/>
            <person name="Hildebrand F."/>
            <person name="Pallen M.J."/>
        </authorList>
    </citation>
    <scope>NUCLEOTIDE SEQUENCE</scope>
    <source>
        <strain evidence="8">ChiBcec16-1751</strain>
    </source>
</reference>
<dbReference type="PANTHER" id="PTHR48073">
    <property type="entry name" value="O-SUCCINYLBENZOATE SYNTHASE-RELATED"/>
    <property type="match status" value="1"/>
</dbReference>
<evidence type="ECO:0000256" key="3">
    <source>
        <dbReference type="ARBA" id="ARBA00022842"/>
    </source>
</evidence>
<organism evidence="8 9">
    <name type="scientific">Candidatus Avoscillospira avistercoris</name>
    <dbReference type="NCBI Taxonomy" id="2840707"/>
    <lineage>
        <taxon>Bacteria</taxon>
        <taxon>Bacillati</taxon>
        <taxon>Bacillota</taxon>
        <taxon>Clostridia</taxon>
        <taxon>Eubacteriales</taxon>
        <taxon>Oscillospiraceae</taxon>
        <taxon>Oscillospiraceae incertae sedis</taxon>
        <taxon>Candidatus Avoscillospira</taxon>
    </lineage>
</organism>
<dbReference type="Gene3D" id="3.40.710.10">
    <property type="entry name" value="DD-peptidase/beta-lactamase superfamily"/>
    <property type="match status" value="1"/>
</dbReference>
<name>A0A9D1F7R9_9FIRM</name>
<dbReference type="Pfam" id="PF00144">
    <property type="entry name" value="Beta-lactamase"/>
    <property type="match status" value="1"/>
</dbReference>
<proteinExistence type="inferred from homology"/>
<dbReference type="InterPro" id="IPR013342">
    <property type="entry name" value="Mandelate_racemase_C"/>
</dbReference>
<dbReference type="InterPro" id="IPR036849">
    <property type="entry name" value="Enolase-like_C_sf"/>
</dbReference>
<dbReference type="InterPro" id="IPR029017">
    <property type="entry name" value="Enolase-like_N"/>
</dbReference>
<dbReference type="Pfam" id="PF13378">
    <property type="entry name" value="MR_MLE_C"/>
    <property type="match status" value="1"/>
</dbReference>
<dbReference type="EMBL" id="DVJJ01000031">
    <property type="protein sequence ID" value="HIS64062.1"/>
    <property type="molecule type" value="Genomic_DNA"/>
</dbReference>
<keyword evidence="8" id="KW-0378">Hydrolase</keyword>
<dbReference type="GO" id="GO:0046872">
    <property type="term" value="F:metal ion binding"/>
    <property type="evidence" value="ECO:0007669"/>
    <property type="project" value="UniProtKB-KW"/>
</dbReference>
<dbReference type="SFLD" id="SFLDS00001">
    <property type="entry name" value="Enolase"/>
    <property type="match status" value="1"/>
</dbReference>
<dbReference type="AlphaFoldDB" id="A0A9D1F7R9"/>
<keyword evidence="2 6" id="KW-0479">Metal-binding</keyword>
<keyword evidence="4" id="KW-0413">Isomerase</keyword>
<dbReference type="CDD" id="cd03319">
    <property type="entry name" value="L-Ala-DL-Glu_epimerase"/>
    <property type="match status" value="1"/>
</dbReference>
<evidence type="ECO:0000259" key="7">
    <source>
        <dbReference type="SMART" id="SM00922"/>
    </source>
</evidence>
<evidence type="ECO:0000256" key="4">
    <source>
        <dbReference type="ARBA" id="ARBA00023235"/>
    </source>
</evidence>
<comment type="caution">
    <text evidence="8">The sequence shown here is derived from an EMBL/GenBank/DDBJ whole genome shotgun (WGS) entry which is preliminary data.</text>
</comment>
<feature type="active site" description="Proton acceptor; specific for (R)-substrate epimerization" evidence="5">
    <location>
        <position position="390"/>
    </location>
</feature>
<evidence type="ECO:0000256" key="5">
    <source>
        <dbReference type="PIRSR" id="PIRSR634603-1"/>
    </source>
</evidence>